<protein>
    <submittedName>
        <fullName evidence="1">Uncharacterized protein</fullName>
    </submittedName>
</protein>
<dbReference type="RefSeq" id="WP_057889977.1">
    <property type="nucleotide sequence ID" value="NZ_AZFE01000031.1"/>
</dbReference>
<sequence length="787" mass="88396">MQSKAFNISQNNRGNITNLQLSSDSTHMNWVIDPDYLASVNYHDADKLFGEFTATINGHTFNSIDYVPSIDNNETSSNVTFKINDVDFIFNYQLKNDYLEWNISVVNTSQQVISLDNLGIWTSLAYVMFRDLNVKKNANQSAAVFPSISPDFTKLAVTRRDNTNSNLGVYATKGKILSVGTYNEYNNRFFENVSPSLDGLLFHQLILAGGYPDNNGPKNDWIYSQESITLELNEHKDWQLSIAQFTDNDDFYKVANRFDHPTVKFSPLVTDNQSQVITFETNNNKIDKIIDQSCVNGNVTAVELTNKMENNVLMYSPSNFGEHKVIIELTDGRQDMIVFNYMSSIKQLIRNRADYLSEHSYAGKNGKVPYSFTPVSNQGEALGKMNFILQACLIDTGISESAHKIQQVEESAVKYVRSKWFEDGDFTKPTKLYGDFYRVMDLEYIAHLYYLLSQCPADCLELNSPKDYLNWAAEVFDTRVNPDRHADERGKTEAQMLGQYFLFIEDLLKDLKKNGLNEKFEEISKSWKSATNRIASDSSNLSAAMTEHFYDNAGFGPAAGALALSNHQEAAHIYGELLKANIGFSNDFRAQSPDRWWEALSYMVHSLWGGVTSAAALITGRALGDPELVKAGYRGTVAVLYMYDSNANTTNRILEPGDAASTYSIAGPNLNRPDLSRDRFGQSVFASDGGIFTRLFPDGYTGEDDWDMGEELVAYLNGFGQETFIYTDENGSIQVINGSISENNGDTMNINSHAPYPNRYIDLTNGTTFESKQATVVYNTNTNGFTN</sequence>
<reference evidence="1 2" key="1">
    <citation type="journal article" date="2015" name="Genome Announc.">
        <title>Expanding the biotechnology potential of lactobacilli through comparative genomics of 213 strains and associated genera.</title>
        <authorList>
            <person name="Sun Z."/>
            <person name="Harris H.M."/>
            <person name="McCann A."/>
            <person name="Guo C."/>
            <person name="Argimon S."/>
            <person name="Zhang W."/>
            <person name="Yang X."/>
            <person name="Jeffery I.B."/>
            <person name="Cooney J.C."/>
            <person name="Kagawa T.F."/>
            <person name="Liu W."/>
            <person name="Song Y."/>
            <person name="Salvetti E."/>
            <person name="Wrobel A."/>
            <person name="Rasinkangas P."/>
            <person name="Parkhill J."/>
            <person name="Rea M.C."/>
            <person name="O'Sullivan O."/>
            <person name="Ritari J."/>
            <person name="Douillard F.P."/>
            <person name="Paul Ross R."/>
            <person name="Yang R."/>
            <person name="Briner A.E."/>
            <person name="Felis G.E."/>
            <person name="de Vos W.M."/>
            <person name="Barrangou R."/>
            <person name="Klaenhammer T.R."/>
            <person name="Caufield P.W."/>
            <person name="Cui Y."/>
            <person name="Zhang H."/>
            <person name="O'Toole P.W."/>
        </authorList>
    </citation>
    <scope>NUCLEOTIDE SEQUENCE [LARGE SCALE GENOMIC DNA]</scope>
    <source>
        <strain evidence="1 2">DSM 15707</strain>
    </source>
</reference>
<accession>A0A0R1RGD6</accession>
<gene>
    <name evidence="1" type="ORF">FC70_GL001030</name>
</gene>
<organism evidence="1 2">
    <name type="scientific">Paucilactobacillus oligofermentans DSM 15707 = LMG 22743</name>
    <dbReference type="NCBI Taxonomy" id="1423778"/>
    <lineage>
        <taxon>Bacteria</taxon>
        <taxon>Bacillati</taxon>
        <taxon>Bacillota</taxon>
        <taxon>Bacilli</taxon>
        <taxon>Lactobacillales</taxon>
        <taxon>Lactobacillaceae</taxon>
        <taxon>Paucilactobacillus</taxon>
    </lineage>
</organism>
<name>A0A0R1RGD6_9LACO</name>
<keyword evidence="2" id="KW-1185">Reference proteome</keyword>
<evidence type="ECO:0000313" key="1">
    <source>
        <dbReference type="EMBL" id="KRL55433.1"/>
    </source>
</evidence>
<dbReference type="Proteomes" id="UP000051697">
    <property type="component" value="Unassembled WGS sequence"/>
</dbReference>
<dbReference type="KEGG" id="lol:LACOL_0269"/>
<comment type="caution">
    <text evidence="1">The sequence shown here is derived from an EMBL/GenBank/DDBJ whole genome shotgun (WGS) entry which is preliminary data.</text>
</comment>
<proteinExistence type="predicted"/>
<dbReference type="PATRIC" id="fig|1423778.4.peg.1063"/>
<dbReference type="OrthoDB" id="1991740at2"/>
<dbReference type="AlphaFoldDB" id="A0A0R1RGD6"/>
<dbReference type="EMBL" id="AZFE01000031">
    <property type="protein sequence ID" value="KRL55433.1"/>
    <property type="molecule type" value="Genomic_DNA"/>
</dbReference>
<evidence type="ECO:0000313" key="2">
    <source>
        <dbReference type="Proteomes" id="UP000051697"/>
    </source>
</evidence>